<dbReference type="SMART" id="SM00491">
    <property type="entry name" value="HELICc2"/>
    <property type="match status" value="1"/>
</dbReference>
<keyword evidence="14" id="KW-0413">Isomerase</keyword>
<keyword evidence="8" id="KW-0378">Hydrolase</keyword>
<gene>
    <name evidence="25" type="ORF">BABINDRAFT_162020</name>
</gene>
<dbReference type="GO" id="GO:0036297">
    <property type="term" value="P:interstrand cross-link repair"/>
    <property type="evidence" value="ECO:0007669"/>
    <property type="project" value="EnsemblFungi"/>
</dbReference>
<feature type="compositionally biased region" description="Acidic residues" evidence="23">
    <location>
        <begin position="120"/>
        <end position="134"/>
    </location>
</feature>
<comment type="similarity">
    <text evidence="3">Belongs to the DEAD box helicase family. DEAH subfamily. DDX11/CHL1 sub-subfamily.</text>
</comment>
<dbReference type="SUPFAM" id="SSF52540">
    <property type="entry name" value="P-loop containing nucleoside triphosphate hydrolases"/>
    <property type="match status" value="1"/>
</dbReference>
<evidence type="ECO:0000256" key="5">
    <source>
        <dbReference type="ARBA" id="ARBA00017386"/>
    </source>
</evidence>
<evidence type="ECO:0000313" key="26">
    <source>
        <dbReference type="Proteomes" id="UP000094336"/>
    </source>
</evidence>
<dbReference type="GO" id="GO:0046872">
    <property type="term" value="F:metal ion binding"/>
    <property type="evidence" value="ECO:0007669"/>
    <property type="project" value="UniProtKB-KW"/>
</dbReference>
<dbReference type="GO" id="GO:0034085">
    <property type="term" value="P:establishment of sister chromatid cohesion"/>
    <property type="evidence" value="ECO:0007669"/>
    <property type="project" value="EnsemblFungi"/>
</dbReference>
<dbReference type="InterPro" id="IPR006555">
    <property type="entry name" value="ATP-dep_Helicase_C"/>
</dbReference>
<evidence type="ECO:0000256" key="2">
    <source>
        <dbReference type="ARBA" id="ARBA00004123"/>
    </source>
</evidence>
<comment type="cofactor">
    <cofactor evidence="1">
        <name>[4Fe-4S] cluster</name>
        <dbReference type="ChEBI" id="CHEBI:49883"/>
    </cofactor>
</comment>
<dbReference type="NCBIfam" id="TIGR00604">
    <property type="entry name" value="rad3"/>
    <property type="match status" value="1"/>
</dbReference>
<dbReference type="GO" id="GO:0035861">
    <property type="term" value="C:site of double-strand break"/>
    <property type="evidence" value="ECO:0007669"/>
    <property type="project" value="EnsemblFungi"/>
</dbReference>
<feature type="domain" description="Helicase ATP-binding" evidence="24">
    <location>
        <begin position="1"/>
        <end position="385"/>
    </location>
</feature>
<keyword evidence="12" id="KW-0411">Iron-sulfur</keyword>
<feature type="region of interest" description="Disordered" evidence="23">
    <location>
        <begin position="102"/>
        <end position="140"/>
    </location>
</feature>
<evidence type="ECO:0000256" key="19">
    <source>
        <dbReference type="ARBA" id="ARBA00044998"/>
    </source>
</evidence>
<dbReference type="GO" id="GO:0031571">
    <property type="term" value="P:mitotic G1 DNA damage checkpoint signaling"/>
    <property type="evidence" value="ECO:0007669"/>
    <property type="project" value="EnsemblFungi"/>
</dbReference>
<evidence type="ECO:0000256" key="23">
    <source>
        <dbReference type="SAM" id="MobiDB-lite"/>
    </source>
</evidence>
<dbReference type="InterPro" id="IPR002464">
    <property type="entry name" value="DNA/RNA_helicase_DEAH_CS"/>
</dbReference>
<evidence type="ECO:0000256" key="20">
    <source>
        <dbReference type="ARBA" id="ARBA00045008"/>
    </source>
</evidence>
<dbReference type="EC" id="5.6.2.3" evidence="18"/>
<evidence type="ECO:0000256" key="21">
    <source>
        <dbReference type="ARBA" id="ARBA00045702"/>
    </source>
</evidence>
<dbReference type="GO" id="GO:0005634">
    <property type="term" value="C:nucleus"/>
    <property type="evidence" value="ECO:0007669"/>
    <property type="project" value="UniProtKB-SubCell"/>
</dbReference>
<dbReference type="GO" id="GO:0000785">
    <property type="term" value="C:chromatin"/>
    <property type="evidence" value="ECO:0007669"/>
    <property type="project" value="EnsemblFungi"/>
</dbReference>
<dbReference type="InterPro" id="IPR014001">
    <property type="entry name" value="Helicase_ATP-bd"/>
</dbReference>
<dbReference type="GO" id="GO:0043139">
    <property type="term" value="F:5'-3' DNA helicase activity"/>
    <property type="evidence" value="ECO:0007669"/>
    <property type="project" value="UniProtKB-EC"/>
</dbReference>
<dbReference type="STRING" id="984486.A0A1E3QQ98"/>
<comment type="function">
    <text evidence="21">ATP-dependent DNA helicase important for chromosome transmission and normal cell cycle progression in G(2)/M. May have a role in changing DNA topology to allow the loading of proteins involved in maintaining sister chromatid cohesion in the vicinity of the centromeres. Has a specific role in chromosome segregation during meiosis II.</text>
</comment>
<evidence type="ECO:0000256" key="12">
    <source>
        <dbReference type="ARBA" id="ARBA00023014"/>
    </source>
</evidence>
<dbReference type="AlphaFoldDB" id="A0A1E3QQ98"/>
<dbReference type="FunFam" id="3.40.50.300:FF:001372">
    <property type="entry name" value="ATP-dependent DNA helicase chl1"/>
    <property type="match status" value="1"/>
</dbReference>
<dbReference type="PANTHER" id="PTHR11472:SF41">
    <property type="entry name" value="ATP-DEPENDENT DNA HELICASE DDX11-RELATED"/>
    <property type="match status" value="1"/>
</dbReference>
<protein>
    <recommendedName>
        <fullName evidence="5">ATP-dependent DNA helicase CHL1</fullName>
        <ecNumber evidence="18">5.6.2.3</ecNumber>
    </recommendedName>
    <alternativeName>
        <fullName evidence="4">ATP-dependent DNA helicase chl1</fullName>
    </alternativeName>
    <alternativeName>
        <fullName evidence="17">Chromosome loss protein 1</fullName>
    </alternativeName>
    <alternativeName>
        <fullName evidence="19 20">DNA 5'-3' helicase CHL1</fullName>
    </alternativeName>
</protein>
<keyword evidence="26" id="KW-1185">Reference proteome</keyword>
<evidence type="ECO:0000259" key="24">
    <source>
        <dbReference type="PROSITE" id="PS51193"/>
    </source>
</evidence>
<evidence type="ECO:0000256" key="16">
    <source>
        <dbReference type="ARBA" id="ARBA00023306"/>
    </source>
</evidence>
<name>A0A1E3QQ98_9ASCO</name>
<dbReference type="GO" id="GO:0045005">
    <property type="term" value="P:DNA-templated DNA replication maintenance of fidelity"/>
    <property type="evidence" value="ECO:0007669"/>
    <property type="project" value="EnsemblFungi"/>
</dbReference>
<dbReference type="Pfam" id="PF06733">
    <property type="entry name" value="DEAD_2"/>
    <property type="match status" value="1"/>
</dbReference>
<keyword evidence="9" id="KW-0347">Helicase</keyword>
<reference evidence="26" key="1">
    <citation type="submission" date="2016-05" db="EMBL/GenBank/DDBJ databases">
        <title>Comparative genomics of biotechnologically important yeasts.</title>
        <authorList>
            <consortium name="DOE Joint Genome Institute"/>
            <person name="Riley R."/>
            <person name="Haridas S."/>
            <person name="Wolfe K.H."/>
            <person name="Lopes M.R."/>
            <person name="Hittinger C.T."/>
            <person name="Goker M."/>
            <person name="Salamov A."/>
            <person name="Wisecaver J."/>
            <person name="Long T.M."/>
            <person name="Aerts A.L."/>
            <person name="Barry K."/>
            <person name="Choi C."/>
            <person name="Clum A."/>
            <person name="Coughlan A.Y."/>
            <person name="Deshpande S."/>
            <person name="Douglass A.P."/>
            <person name="Hanson S.J."/>
            <person name="Klenk H.-P."/>
            <person name="Labutti K."/>
            <person name="Lapidus A."/>
            <person name="Lindquist E."/>
            <person name="Lipzen A."/>
            <person name="Meier-Kolthoff J.P."/>
            <person name="Ohm R.A."/>
            <person name="Otillar R.P."/>
            <person name="Pangilinan J."/>
            <person name="Peng Y."/>
            <person name="Rokas A."/>
            <person name="Rosa C.A."/>
            <person name="Scheuner C."/>
            <person name="Sibirny A.A."/>
            <person name="Slot J.C."/>
            <person name="Stielow J.B."/>
            <person name="Sun H."/>
            <person name="Kurtzman C.P."/>
            <person name="Blackwell M."/>
            <person name="Grigoriev I.V."/>
            <person name="Jeffries T.W."/>
        </authorList>
    </citation>
    <scope>NUCLEOTIDE SEQUENCE [LARGE SCALE GENOMIC DNA]</scope>
    <source>
        <strain evidence="26">NRRL Y-12698</strain>
    </source>
</reference>
<dbReference type="InterPro" id="IPR010614">
    <property type="entry name" value="RAD3-like_helicase_DEAD"/>
</dbReference>
<evidence type="ECO:0000256" key="15">
    <source>
        <dbReference type="ARBA" id="ARBA00023242"/>
    </source>
</evidence>
<evidence type="ECO:0000256" key="13">
    <source>
        <dbReference type="ARBA" id="ARBA00023125"/>
    </source>
</evidence>
<evidence type="ECO:0000256" key="22">
    <source>
        <dbReference type="ARBA" id="ARBA00048954"/>
    </source>
</evidence>
<keyword evidence="13" id="KW-0238">DNA-binding</keyword>
<dbReference type="InterPro" id="IPR014013">
    <property type="entry name" value="Helic_SF1/SF2_ATP-bd_DinG/Rad3"/>
</dbReference>
<evidence type="ECO:0000256" key="9">
    <source>
        <dbReference type="ARBA" id="ARBA00022806"/>
    </source>
</evidence>
<dbReference type="Gene3D" id="3.40.50.300">
    <property type="entry name" value="P-loop containing nucleotide triphosphate hydrolases"/>
    <property type="match status" value="3"/>
</dbReference>
<comment type="catalytic activity">
    <reaction evidence="22">
        <text>ATP + H2O = ADP + phosphate + H(+)</text>
        <dbReference type="Rhea" id="RHEA:13065"/>
        <dbReference type="ChEBI" id="CHEBI:15377"/>
        <dbReference type="ChEBI" id="CHEBI:15378"/>
        <dbReference type="ChEBI" id="CHEBI:30616"/>
        <dbReference type="ChEBI" id="CHEBI:43474"/>
        <dbReference type="ChEBI" id="CHEBI:456216"/>
        <dbReference type="EC" id="5.6.2.3"/>
    </reaction>
</comment>
<dbReference type="OrthoDB" id="267079at2759"/>
<evidence type="ECO:0000256" key="11">
    <source>
        <dbReference type="ARBA" id="ARBA00023004"/>
    </source>
</evidence>
<dbReference type="PANTHER" id="PTHR11472">
    <property type="entry name" value="DNA REPAIR DEAD HELICASE RAD3/XP-D SUBFAMILY MEMBER"/>
    <property type="match status" value="1"/>
</dbReference>
<dbReference type="GO" id="GO:0016818">
    <property type="term" value="F:hydrolase activity, acting on acid anhydrides, in phosphorus-containing anhydrides"/>
    <property type="evidence" value="ECO:0007669"/>
    <property type="project" value="InterPro"/>
</dbReference>
<keyword evidence="15" id="KW-0539">Nucleus</keyword>
<dbReference type="GO" id="GO:0051536">
    <property type="term" value="F:iron-sulfur cluster binding"/>
    <property type="evidence" value="ECO:0007669"/>
    <property type="project" value="UniProtKB-KW"/>
</dbReference>
<evidence type="ECO:0000256" key="1">
    <source>
        <dbReference type="ARBA" id="ARBA00001966"/>
    </source>
</evidence>
<evidence type="ECO:0000256" key="3">
    <source>
        <dbReference type="ARBA" id="ARBA00008435"/>
    </source>
</evidence>
<evidence type="ECO:0000256" key="8">
    <source>
        <dbReference type="ARBA" id="ARBA00022801"/>
    </source>
</evidence>
<dbReference type="EMBL" id="KV454432">
    <property type="protein sequence ID" value="ODQ79644.1"/>
    <property type="molecule type" value="Genomic_DNA"/>
</dbReference>
<dbReference type="InterPro" id="IPR013020">
    <property type="entry name" value="Rad3/Chl1-like"/>
</dbReference>
<dbReference type="InterPro" id="IPR006554">
    <property type="entry name" value="Helicase-like_DEXD_c2"/>
</dbReference>
<dbReference type="PROSITE" id="PS00690">
    <property type="entry name" value="DEAH_ATP_HELICASE"/>
    <property type="match status" value="1"/>
</dbReference>
<accession>A0A1E3QQ98</accession>
<keyword evidence="11" id="KW-0408">Iron</keyword>
<dbReference type="GO" id="GO:0007064">
    <property type="term" value="P:mitotic sister chromatid cohesion"/>
    <property type="evidence" value="ECO:0007669"/>
    <property type="project" value="EnsemblFungi"/>
</dbReference>
<dbReference type="Pfam" id="PF13307">
    <property type="entry name" value="Helicase_C_2"/>
    <property type="match status" value="1"/>
</dbReference>
<keyword evidence="16" id="KW-0131">Cell cycle</keyword>
<keyword evidence="6" id="KW-0479">Metal-binding</keyword>
<dbReference type="SMART" id="SM00487">
    <property type="entry name" value="DEXDc"/>
    <property type="match status" value="1"/>
</dbReference>
<dbReference type="GO" id="GO:0003677">
    <property type="term" value="F:DNA binding"/>
    <property type="evidence" value="ECO:0007669"/>
    <property type="project" value="UniProtKB-KW"/>
</dbReference>
<dbReference type="CDD" id="cd18788">
    <property type="entry name" value="SF2_C_XPD"/>
    <property type="match status" value="1"/>
</dbReference>
<dbReference type="InterPro" id="IPR027417">
    <property type="entry name" value="P-loop_NTPase"/>
</dbReference>
<keyword evidence="10" id="KW-0067">ATP-binding</keyword>
<dbReference type="InterPro" id="IPR045028">
    <property type="entry name" value="DinG/Rad3-like"/>
</dbReference>
<organism evidence="25 26">
    <name type="scientific">Babjeviella inositovora NRRL Y-12698</name>
    <dbReference type="NCBI Taxonomy" id="984486"/>
    <lineage>
        <taxon>Eukaryota</taxon>
        <taxon>Fungi</taxon>
        <taxon>Dikarya</taxon>
        <taxon>Ascomycota</taxon>
        <taxon>Saccharomycotina</taxon>
        <taxon>Pichiomycetes</taxon>
        <taxon>Serinales incertae sedis</taxon>
        <taxon>Babjeviella</taxon>
    </lineage>
</organism>
<dbReference type="PROSITE" id="PS51193">
    <property type="entry name" value="HELICASE_ATP_BIND_2"/>
    <property type="match status" value="1"/>
</dbReference>
<dbReference type="SMART" id="SM00488">
    <property type="entry name" value="DEXDc2"/>
    <property type="match status" value="1"/>
</dbReference>
<evidence type="ECO:0000256" key="7">
    <source>
        <dbReference type="ARBA" id="ARBA00022741"/>
    </source>
</evidence>
<sequence>MTSFNHPYTPYPIQIDLMTAIYETIDGNYKVGIFESPTGTGKTLSIICATMTWLREYKRKPVQDSDDEPEWVKKAYRKAVLDRALSAAERYERHLQELENLSQPVHALEPRKKKPRPKDDDDFIPDDYYSDDETIQSKSDKMQQEIQELLLKVDGRQDSAELVNECDVSILFSSRTHSQLNQFASQLRLADFPSSFEGPERVKFLPLASRKQLCIHPRVSKYKDVTAINDACVDLQKGGKEGCEFLPKTESGLVKQFTDLNFTKIRDIEDLGRLGEDLHVCPYYSARSGVALSEIVALPYQLLLQKSTRESIKLSLKNAIVVIDEAHNLLDVISAMHSVSVKLSELQQVEELLRFYMKKFLGRLNGGNRINLTKLMKMVIILKAFMVNEVKKDKVAPGKEIPVFDIFHGTTGDLLNLHKLDKYVSASKIAYKIENYIEKLAQDGKRSATPLLFKIISFLKCLTNPSQEGKFFWDGDSDVSINYMLLDPSEMFRDVVEQAKCVLLCGGTMEPMSDYVDYLFPYLEPASIKQFSCGHVIPPENLNVYTVSKGPRGGSFEFSFDRRGSASMVEELGLALIQLARTVPDGMVVFFPSYKYLSEITSGVWKAKVWKALNGIKPVFMEASDKDVLGEYTNAITSGTGGILLSVVGGKLSEGINFSDKLARAVVMVGLPFPNAFSGELVARRRYIEDAVALRGGLKEAAKEAARNFYENICMRLVNQCVGRSIRHIGDYSTIYLFDSRYRNPRIENKLSGWVKGRLMKQADVFHAILKSTLEFFAAKE</sequence>
<proteinExistence type="inferred from homology"/>
<dbReference type="RefSeq" id="XP_018984972.1">
    <property type="nucleotide sequence ID" value="XM_019129127.1"/>
</dbReference>
<evidence type="ECO:0000256" key="10">
    <source>
        <dbReference type="ARBA" id="ARBA00022840"/>
    </source>
</evidence>
<evidence type="ECO:0000256" key="18">
    <source>
        <dbReference type="ARBA" id="ARBA00044969"/>
    </source>
</evidence>
<evidence type="ECO:0000256" key="4">
    <source>
        <dbReference type="ARBA" id="ARBA00016387"/>
    </source>
</evidence>
<evidence type="ECO:0000256" key="6">
    <source>
        <dbReference type="ARBA" id="ARBA00022723"/>
    </source>
</evidence>
<evidence type="ECO:0000313" key="25">
    <source>
        <dbReference type="EMBL" id="ODQ79644.1"/>
    </source>
</evidence>
<dbReference type="Proteomes" id="UP000094336">
    <property type="component" value="Unassembled WGS sequence"/>
</dbReference>
<dbReference type="GeneID" id="30146980"/>
<evidence type="ECO:0000256" key="17">
    <source>
        <dbReference type="ARBA" id="ARBA00029709"/>
    </source>
</evidence>
<evidence type="ECO:0000256" key="14">
    <source>
        <dbReference type="ARBA" id="ARBA00023235"/>
    </source>
</evidence>
<keyword evidence="7" id="KW-0547">Nucleotide-binding</keyword>
<comment type="subcellular location">
    <subcellularLocation>
        <location evidence="2">Nucleus</location>
    </subcellularLocation>
</comment>
<dbReference type="GO" id="GO:0005524">
    <property type="term" value="F:ATP binding"/>
    <property type="evidence" value="ECO:0007669"/>
    <property type="project" value="UniProtKB-KW"/>
</dbReference>